<sequence>MHRIKHFFAFLIITAFVITPLNSNALMVHRVQQGETMFEIAKDYGVTLQELKGSNRFLKSPEVIYNKQLLIIPIDDLYVVKPGDTLYKISKALGIPMEALAKENNLLDINRLYVGQKLQVPEKTKDDYSNNGKEVYVVKKGDTLFKIAQAEGVTVDAIAKANGISNINMIYLGQELIIPKKKAPAPVKKQPEKDFQYSVNQLRKMYPDTIYLKGSGNERRIALTFDDGPNVTYTNQVLDTLKKYDVPATFFIMGSRAERFPNIVNRVVSEGHTIGNHTWNHPDLRKSSNEAITDQIETTEDILFEITGLRTTLMRPPYGAISANVVENLKAKEYKIINWSVDSVDWRDKNVDQIIINTLKDVSNNDIVLFHDASGDGVSMQTTVDSLPELIETLKLNGYTFVTVDELLNINPYK</sequence>
<dbReference type="AlphaFoldDB" id="A0A6I0F566"/>
<dbReference type="InterPro" id="IPR036779">
    <property type="entry name" value="LysM_dom_sf"/>
</dbReference>
<dbReference type="InterPro" id="IPR001387">
    <property type="entry name" value="Cro/C1-type_HTH"/>
</dbReference>
<dbReference type="Gene3D" id="3.10.350.10">
    <property type="entry name" value="LysM domain"/>
    <property type="match status" value="3"/>
</dbReference>
<dbReference type="CDD" id="cd10917">
    <property type="entry name" value="CE4_NodB_like_6s_7s"/>
    <property type="match status" value="1"/>
</dbReference>
<dbReference type="OrthoDB" id="9806342at2"/>
<dbReference type="GO" id="GO:0046872">
    <property type="term" value="F:metal ion binding"/>
    <property type="evidence" value="ECO:0007669"/>
    <property type="project" value="UniProtKB-KW"/>
</dbReference>
<feature type="domain" description="HTH cro/C1-type" evidence="3">
    <location>
        <begin position="84"/>
        <end position="100"/>
    </location>
</feature>
<dbReference type="InterPro" id="IPR002509">
    <property type="entry name" value="NODB_dom"/>
</dbReference>
<dbReference type="Gene3D" id="3.20.20.370">
    <property type="entry name" value="Glycoside hydrolase/deacetylase"/>
    <property type="match status" value="1"/>
</dbReference>
<evidence type="ECO:0000313" key="6">
    <source>
        <dbReference type="EMBL" id="KAB3531041.1"/>
    </source>
</evidence>
<dbReference type="SUPFAM" id="SSF54106">
    <property type="entry name" value="LysM domain"/>
    <property type="match status" value="3"/>
</dbReference>
<dbReference type="GO" id="GO:0005975">
    <property type="term" value="P:carbohydrate metabolic process"/>
    <property type="evidence" value="ECO:0007669"/>
    <property type="project" value="InterPro"/>
</dbReference>
<dbReference type="SUPFAM" id="SSF88713">
    <property type="entry name" value="Glycoside hydrolase/deacetylase"/>
    <property type="match status" value="1"/>
</dbReference>
<accession>A0A6I0F566</accession>
<evidence type="ECO:0000259" key="5">
    <source>
        <dbReference type="PROSITE" id="PS51782"/>
    </source>
</evidence>
<feature type="domain" description="LysM" evidence="5">
    <location>
        <begin position="76"/>
        <end position="120"/>
    </location>
</feature>
<organism evidence="6 7">
    <name type="scientific">Alkaliphilus pronyensis</name>
    <dbReference type="NCBI Taxonomy" id="1482732"/>
    <lineage>
        <taxon>Bacteria</taxon>
        <taxon>Bacillati</taxon>
        <taxon>Bacillota</taxon>
        <taxon>Clostridia</taxon>
        <taxon>Peptostreptococcales</taxon>
        <taxon>Natronincolaceae</taxon>
        <taxon>Alkaliphilus</taxon>
    </lineage>
</organism>
<dbReference type="InterPro" id="IPR018392">
    <property type="entry name" value="LysM"/>
</dbReference>
<dbReference type="PROSITE" id="PS51677">
    <property type="entry name" value="NODB"/>
    <property type="match status" value="1"/>
</dbReference>
<feature type="domain" description="NodB homology" evidence="4">
    <location>
        <begin position="219"/>
        <end position="402"/>
    </location>
</feature>
<keyword evidence="2" id="KW-0378">Hydrolase</keyword>
<dbReference type="InterPro" id="IPR050248">
    <property type="entry name" value="Polysacc_deacetylase_ArnD"/>
</dbReference>
<comment type="caution">
    <text evidence="6">The sequence shown here is derived from an EMBL/GenBank/DDBJ whole genome shotgun (WGS) entry which is preliminary data.</text>
</comment>
<dbReference type="PANTHER" id="PTHR10587">
    <property type="entry name" value="GLYCOSYL TRANSFERASE-RELATED"/>
    <property type="match status" value="1"/>
</dbReference>
<gene>
    <name evidence="6" type="ORF">F8154_13270</name>
</gene>
<dbReference type="PROSITE" id="PS51782">
    <property type="entry name" value="LYSM"/>
    <property type="match status" value="3"/>
</dbReference>
<dbReference type="CDD" id="cd00118">
    <property type="entry name" value="LysM"/>
    <property type="match status" value="3"/>
</dbReference>
<dbReference type="GO" id="GO:0016810">
    <property type="term" value="F:hydrolase activity, acting on carbon-nitrogen (but not peptide) bonds"/>
    <property type="evidence" value="ECO:0007669"/>
    <property type="project" value="InterPro"/>
</dbReference>
<evidence type="ECO:0000259" key="4">
    <source>
        <dbReference type="PROSITE" id="PS51677"/>
    </source>
</evidence>
<evidence type="ECO:0000259" key="3">
    <source>
        <dbReference type="PROSITE" id="PS50943"/>
    </source>
</evidence>
<dbReference type="Pfam" id="PF01476">
    <property type="entry name" value="LysM"/>
    <property type="match status" value="3"/>
</dbReference>
<reference evidence="6 7" key="1">
    <citation type="submission" date="2019-10" db="EMBL/GenBank/DDBJ databases">
        <title>Alkaliphilus serpentinus sp. nov. and Alkaliphilus pronyensis sp. nov., two novel anaerobic alkaliphilic species isolated from the serpentinized-hosted hydrothermal field of the Prony Bay (New Caledonia).</title>
        <authorList>
            <person name="Postec A."/>
        </authorList>
    </citation>
    <scope>NUCLEOTIDE SEQUENCE [LARGE SCALE GENOMIC DNA]</scope>
    <source>
        <strain evidence="6 7">LacV</strain>
    </source>
</reference>
<evidence type="ECO:0000313" key="7">
    <source>
        <dbReference type="Proteomes" id="UP000432715"/>
    </source>
</evidence>
<keyword evidence="1" id="KW-0479">Metal-binding</keyword>
<dbReference type="RefSeq" id="WP_151862102.1">
    <property type="nucleotide sequence ID" value="NZ_WBZC01000061.1"/>
</dbReference>
<protein>
    <submittedName>
        <fullName evidence="6">LysM peptidoglycan-binding domain-containing protein</fullName>
    </submittedName>
</protein>
<dbReference type="SMART" id="SM00257">
    <property type="entry name" value="LysM"/>
    <property type="match status" value="3"/>
</dbReference>
<proteinExistence type="predicted"/>
<dbReference type="EMBL" id="WBZC01000061">
    <property type="protein sequence ID" value="KAB3531041.1"/>
    <property type="molecule type" value="Genomic_DNA"/>
</dbReference>
<dbReference type="GO" id="GO:0016020">
    <property type="term" value="C:membrane"/>
    <property type="evidence" value="ECO:0007669"/>
    <property type="project" value="TreeGrafter"/>
</dbReference>
<evidence type="ECO:0000256" key="2">
    <source>
        <dbReference type="ARBA" id="ARBA00022801"/>
    </source>
</evidence>
<dbReference type="Proteomes" id="UP000432715">
    <property type="component" value="Unassembled WGS sequence"/>
</dbReference>
<evidence type="ECO:0000256" key="1">
    <source>
        <dbReference type="ARBA" id="ARBA00022723"/>
    </source>
</evidence>
<feature type="domain" description="LysM" evidence="5">
    <location>
        <begin position="134"/>
        <end position="178"/>
    </location>
</feature>
<dbReference type="Pfam" id="PF01522">
    <property type="entry name" value="Polysacc_deac_1"/>
    <property type="match status" value="1"/>
</dbReference>
<feature type="domain" description="LysM" evidence="5">
    <location>
        <begin position="27"/>
        <end position="72"/>
    </location>
</feature>
<dbReference type="InterPro" id="IPR011330">
    <property type="entry name" value="Glyco_hydro/deAcase_b/a-brl"/>
</dbReference>
<dbReference type="PROSITE" id="PS50943">
    <property type="entry name" value="HTH_CROC1"/>
    <property type="match status" value="1"/>
</dbReference>
<keyword evidence="7" id="KW-1185">Reference proteome</keyword>
<name>A0A6I0F566_9FIRM</name>
<dbReference type="PANTHER" id="PTHR10587:SF133">
    <property type="entry name" value="CHITIN DEACETYLASE 1-RELATED"/>
    <property type="match status" value="1"/>
</dbReference>